<feature type="transmembrane region" description="Helical" evidence="8">
    <location>
        <begin position="12"/>
        <end position="39"/>
    </location>
</feature>
<evidence type="ECO:0000259" key="9">
    <source>
        <dbReference type="PROSITE" id="PS50928"/>
    </source>
</evidence>
<feature type="transmembrane region" description="Helical" evidence="8">
    <location>
        <begin position="199"/>
        <end position="224"/>
    </location>
</feature>
<evidence type="ECO:0000256" key="7">
    <source>
        <dbReference type="ARBA" id="ARBA00023136"/>
    </source>
</evidence>
<evidence type="ECO:0000256" key="4">
    <source>
        <dbReference type="ARBA" id="ARBA00022475"/>
    </source>
</evidence>
<dbReference type="GO" id="GO:0005886">
    <property type="term" value="C:plasma membrane"/>
    <property type="evidence" value="ECO:0007669"/>
    <property type="project" value="UniProtKB-SubCell"/>
</dbReference>
<evidence type="ECO:0000256" key="8">
    <source>
        <dbReference type="RuleBase" id="RU363032"/>
    </source>
</evidence>
<dbReference type="CDD" id="cd06261">
    <property type="entry name" value="TM_PBP2"/>
    <property type="match status" value="1"/>
</dbReference>
<keyword evidence="4" id="KW-1003">Cell membrane</keyword>
<dbReference type="PANTHER" id="PTHR42929:SF1">
    <property type="entry name" value="INNER MEMBRANE ABC TRANSPORTER PERMEASE PROTEIN YDCU-RELATED"/>
    <property type="match status" value="1"/>
</dbReference>
<dbReference type="GO" id="GO:0055085">
    <property type="term" value="P:transmembrane transport"/>
    <property type="evidence" value="ECO:0007669"/>
    <property type="project" value="InterPro"/>
</dbReference>
<dbReference type="InterPro" id="IPR035906">
    <property type="entry name" value="MetI-like_sf"/>
</dbReference>
<evidence type="ECO:0000256" key="5">
    <source>
        <dbReference type="ARBA" id="ARBA00022692"/>
    </source>
</evidence>
<evidence type="ECO:0000256" key="3">
    <source>
        <dbReference type="ARBA" id="ARBA00022448"/>
    </source>
</evidence>
<feature type="domain" description="ABC transmembrane type-1" evidence="9">
    <location>
        <begin position="69"/>
        <end position="276"/>
    </location>
</feature>
<evidence type="ECO:0000256" key="2">
    <source>
        <dbReference type="ARBA" id="ARBA00007069"/>
    </source>
</evidence>
<keyword evidence="3 8" id="KW-0813">Transport</keyword>
<keyword evidence="5 8" id="KW-0812">Transmembrane</keyword>
<sequence length="287" mass="31880">MMQEARRRVAIGFLTAPAYVWLTVTVLLPLSAMLFFSFLTVAPINGREAQFTAEHYLTFIDKDFYRTLTWRSLRLGFDVTLACVLIGYPAALALAKYVRGRWREGIFLLIILPFWSNGLVRVYSWTMVLREGGLLDRAIHWFSPDSPPMSILFTYPAIVTGLVHSYLPYVILTCYISLEAIDDSLTEAARSLGASAAQVFLRVILPLSLPGLLVGVILTFIPVIGSFMEPRILGGRAGIMLGTVIEDQFTTVFNWPRGAALSFIMLGIVLLIFAASAPLLRGRLKGL</sequence>
<dbReference type="Gene3D" id="1.10.3720.10">
    <property type="entry name" value="MetI-like"/>
    <property type="match status" value="1"/>
</dbReference>
<dbReference type="Pfam" id="PF00528">
    <property type="entry name" value="BPD_transp_1"/>
    <property type="match status" value="1"/>
</dbReference>
<organism evidence="10 11">
    <name type="scientific">Hypericibacter terrae</name>
    <dbReference type="NCBI Taxonomy" id="2602015"/>
    <lineage>
        <taxon>Bacteria</taxon>
        <taxon>Pseudomonadati</taxon>
        <taxon>Pseudomonadota</taxon>
        <taxon>Alphaproteobacteria</taxon>
        <taxon>Rhodospirillales</taxon>
        <taxon>Dongiaceae</taxon>
        <taxon>Hypericibacter</taxon>
    </lineage>
</organism>
<dbReference type="AlphaFoldDB" id="A0A5J6MRD8"/>
<evidence type="ECO:0000313" key="11">
    <source>
        <dbReference type="Proteomes" id="UP000326202"/>
    </source>
</evidence>
<accession>A0A5J6MRD8</accession>
<keyword evidence="11" id="KW-1185">Reference proteome</keyword>
<name>A0A5J6MRD8_9PROT</name>
<feature type="transmembrane region" description="Helical" evidence="8">
    <location>
        <begin position="106"/>
        <end position="125"/>
    </location>
</feature>
<feature type="transmembrane region" description="Helical" evidence="8">
    <location>
        <begin position="259"/>
        <end position="280"/>
    </location>
</feature>
<dbReference type="PROSITE" id="PS50928">
    <property type="entry name" value="ABC_TM1"/>
    <property type="match status" value="1"/>
</dbReference>
<dbReference type="SUPFAM" id="SSF161098">
    <property type="entry name" value="MetI-like"/>
    <property type="match status" value="1"/>
</dbReference>
<feature type="transmembrane region" description="Helical" evidence="8">
    <location>
        <begin position="153"/>
        <end position="178"/>
    </location>
</feature>
<keyword evidence="6 8" id="KW-1133">Transmembrane helix</keyword>
<keyword evidence="7 8" id="KW-0472">Membrane</keyword>
<proteinExistence type="inferred from homology"/>
<protein>
    <submittedName>
        <fullName evidence="10">Peptide ABC transporter permease</fullName>
    </submittedName>
</protein>
<gene>
    <name evidence="10" type="ORF">FRZ44_27360</name>
</gene>
<dbReference type="InterPro" id="IPR000515">
    <property type="entry name" value="MetI-like"/>
</dbReference>
<comment type="similarity">
    <text evidence="2">Belongs to the binding-protein-dependent transport system permease family. CysTW subfamily.</text>
</comment>
<feature type="transmembrane region" description="Helical" evidence="8">
    <location>
        <begin position="75"/>
        <end position="94"/>
    </location>
</feature>
<evidence type="ECO:0000256" key="6">
    <source>
        <dbReference type="ARBA" id="ARBA00022989"/>
    </source>
</evidence>
<dbReference type="EMBL" id="CP042906">
    <property type="protein sequence ID" value="QEX17436.1"/>
    <property type="molecule type" value="Genomic_DNA"/>
</dbReference>
<dbReference type="Proteomes" id="UP000326202">
    <property type="component" value="Chromosome"/>
</dbReference>
<reference evidence="10 11" key="1">
    <citation type="submission" date="2019-08" db="EMBL/GenBank/DDBJ databases">
        <title>Hyperibacter terrae gen. nov., sp. nov. and Hyperibacter viscosus sp. nov., two new members in the family Rhodospirillaceae isolated from the rhizosphere of Hypericum perforatum.</title>
        <authorList>
            <person name="Noviana Z."/>
        </authorList>
    </citation>
    <scope>NUCLEOTIDE SEQUENCE [LARGE SCALE GENOMIC DNA]</scope>
    <source>
        <strain evidence="10 11">R5913</strain>
    </source>
</reference>
<dbReference type="OrthoDB" id="7915284at2"/>
<dbReference type="RefSeq" id="WP_151177702.1">
    <property type="nucleotide sequence ID" value="NZ_CP042906.1"/>
</dbReference>
<comment type="subcellular location">
    <subcellularLocation>
        <location evidence="1 8">Cell membrane</location>
        <topology evidence="1 8">Multi-pass membrane protein</topology>
    </subcellularLocation>
</comment>
<evidence type="ECO:0000313" key="10">
    <source>
        <dbReference type="EMBL" id="QEX17436.1"/>
    </source>
</evidence>
<dbReference type="KEGG" id="htq:FRZ44_27360"/>
<dbReference type="PANTHER" id="PTHR42929">
    <property type="entry name" value="INNER MEMBRANE ABC TRANSPORTER PERMEASE PROTEIN YDCU-RELATED-RELATED"/>
    <property type="match status" value="1"/>
</dbReference>
<evidence type="ECO:0000256" key="1">
    <source>
        <dbReference type="ARBA" id="ARBA00004651"/>
    </source>
</evidence>